<protein>
    <submittedName>
        <fullName evidence="1">Uncharacterized protein</fullName>
    </submittedName>
</protein>
<name>A0A1M3SYZ7_ASPLC</name>
<gene>
    <name evidence="1" type="ORF">ASPFODRAFT_38520</name>
</gene>
<evidence type="ECO:0000313" key="1">
    <source>
        <dbReference type="EMBL" id="OJZ79740.1"/>
    </source>
</evidence>
<dbReference type="OrthoDB" id="4456026at2759"/>
<dbReference type="VEuPathDB" id="FungiDB:ASPFODRAFT_38520"/>
<dbReference type="EMBL" id="KV878274">
    <property type="protein sequence ID" value="OJZ79740.1"/>
    <property type="molecule type" value="Genomic_DNA"/>
</dbReference>
<sequence>MQNDDGYLVISGEEPPDDLLAAVEAEISSSFPRRCGPNGQQLMKFDAKLPHEAWFQEYLGCSSSDAKKVGDTIVRLFNNNRIGRFVPGPPGTVLIYRAASRQGLSPETGFFRIVPKSHRMTAAEIKRANSISVTLSAKDTLYMPANTTIEYIASGKSVALCEALSASLNNDTKMEM</sequence>
<dbReference type="Proteomes" id="UP000184063">
    <property type="component" value="Unassembled WGS sequence"/>
</dbReference>
<dbReference type="AlphaFoldDB" id="A0A1M3SYZ7"/>
<reference evidence="2" key="1">
    <citation type="journal article" date="2017" name="Genome Biol.">
        <title>Comparative genomics reveals high biological diversity and specific adaptations in the industrially and medically important fungal genus Aspergillus.</title>
        <authorList>
            <person name="de Vries R.P."/>
            <person name="Riley R."/>
            <person name="Wiebenga A."/>
            <person name="Aguilar-Osorio G."/>
            <person name="Amillis S."/>
            <person name="Uchima C.A."/>
            <person name="Anderluh G."/>
            <person name="Asadollahi M."/>
            <person name="Askin M."/>
            <person name="Barry K."/>
            <person name="Battaglia E."/>
            <person name="Bayram O."/>
            <person name="Benocci T."/>
            <person name="Braus-Stromeyer S.A."/>
            <person name="Caldana C."/>
            <person name="Canovas D."/>
            <person name="Cerqueira G.C."/>
            <person name="Chen F."/>
            <person name="Chen W."/>
            <person name="Choi C."/>
            <person name="Clum A."/>
            <person name="Dos Santos R.A."/>
            <person name="Damasio A.R."/>
            <person name="Diallinas G."/>
            <person name="Emri T."/>
            <person name="Fekete E."/>
            <person name="Flipphi M."/>
            <person name="Freyberg S."/>
            <person name="Gallo A."/>
            <person name="Gournas C."/>
            <person name="Habgood R."/>
            <person name="Hainaut M."/>
            <person name="Harispe M.L."/>
            <person name="Henrissat B."/>
            <person name="Hilden K.S."/>
            <person name="Hope R."/>
            <person name="Hossain A."/>
            <person name="Karabika E."/>
            <person name="Karaffa L."/>
            <person name="Karanyi Z."/>
            <person name="Krasevec N."/>
            <person name="Kuo A."/>
            <person name="Kusch H."/>
            <person name="LaButti K."/>
            <person name="Lagendijk E.L."/>
            <person name="Lapidus A."/>
            <person name="Levasseur A."/>
            <person name="Lindquist E."/>
            <person name="Lipzen A."/>
            <person name="Logrieco A.F."/>
            <person name="MacCabe A."/>
            <person name="Maekelae M.R."/>
            <person name="Malavazi I."/>
            <person name="Melin P."/>
            <person name="Meyer V."/>
            <person name="Mielnichuk N."/>
            <person name="Miskei M."/>
            <person name="Molnar A.P."/>
            <person name="Mule G."/>
            <person name="Ngan C.Y."/>
            <person name="Orejas M."/>
            <person name="Orosz E."/>
            <person name="Ouedraogo J.P."/>
            <person name="Overkamp K.M."/>
            <person name="Park H.-S."/>
            <person name="Perrone G."/>
            <person name="Piumi F."/>
            <person name="Punt P.J."/>
            <person name="Ram A.F."/>
            <person name="Ramon A."/>
            <person name="Rauscher S."/>
            <person name="Record E."/>
            <person name="Riano-Pachon D.M."/>
            <person name="Robert V."/>
            <person name="Roehrig J."/>
            <person name="Ruller R."/>
            <person name="Salamov A."/>
            <person name="Salih N.S."/>
            <person name="Samson R.A."/>
            <person name="Sandor E."/>
            <person name="Sanguinetti M."/>
            <person name="Schuetze T."/>
            <person name="Sepcic K."/>
            <person name="Shelest E."/>
            <person name="Sherlock G."/>
            <person name="Sophianopoulou V."/>
            <person name="Squina F.M."/>
            <person name="Sun H."/>
            <person name="Susca A."/>
            <person name="Todd R.B."/>
            <person name="Tsang A."/>
            <person name="Unkles S.E."/>
            <person name="van de Wiele N."/>
            <person name="van Rossen-Uffink D."/>
            <person name="Oliveira J.V."/>
            <person name="Vesth T.C."/>
            <person name="Visser J."/>
            <person name="Yu J.-H."/>
            <person name="Zhou M."/>
            <person name="Andersen M.R."/>
            <person name="Archer D.B."/>
            <person name="Baker S.E."/>
            <person name="Benoit I."/>
            <person name="Brakhage A.A."/>
            <person name="Braus G.H."/>
            <person name="Fischer R."/>
            <person name="Frisvad J.C."/>
            <person name="Goldman G.H."/>
            <person name="Houbraken J."/>
            <person name="Oakley B."/>
            <person name="Pocsi I."/>
            <person name="Scazzocchio C."/>
            <person name="Seiboth B."/>
            <person name="vanKuyk P.A."/>
            <person name="Wortman J."/>
            <person name="Dyer P.S."/>
            <person name="Grigoriev I.V."/>
        </authorList>
    </citation>
    <scope>NUCLEOTIDE SEQUENCE [LARGE SCALE GENOMIC DNA]</scope>
    <source>
        <strain evidence="2">CBS 106.47</strain>
    </source>
</reference>
<accession>A0A1M3SYZ7</accession>
<evidence type="ECO:0000313" key="2">
    <source>
        <dbReference type="Proteomes" id="UP000184063"/>
    </source>
</evidence>
<organism evidence="1 2">
    <name type="scientific">Aspergillus luchuensis (strain CBS 106.47)</name>
    <dbReference type="NCBI Taxonomy" id="1137211"/>
    <lineage>
        <taxon>Eukaryota</taxon>
        <taxon>Fungi</taxon>
        <taxon>Dikarya</taxon>
        <taxon>Ascomycota</taxon>
        <taxon>Pezizomycotina</taxon>
        <taxon>Eurotiomycetes</taxon>
        <taxon>Eurotiomycetidae</taxon>
        <taxon>Eurotiales</taxon>
        <taxon>Aspergillaceae</taxon>
        <taxon>Aspergillus</taxon>
        <taxon>Aspergillus subgen. Circumdati</taxon>
    </lineage>
</organism>
<proteinExistence type="predicted"/>